<name>A0AA42CT72_9GAMM</name>
<dbReference type="RefSeq" id="WP_265895619.1">
    <property type="nucleotide sequence ID" value="NZ_JAPIVE010000001.1"/>
</dbReference>
<comment type="caution">
    <text evidence="1">The sequence shown here is derived from an EMBL/GenBank/DDBJ whole genome shotgun (WGS) entry which is preliminary data.</text>
</comment>
<accession>A0AA42CT72</accession>
<gene>
    <name evidence="1" type="ORF">OQ287_03655</name>
</gene>
<protein>
    <submittedName>
        <fullName evidence="1">Uncharacterized protein</fullName>
    </submittedName>
</protein>
<evidence type="ECO:0000313" key="2">
    <source>
        <dbReference type="Proteomes" id="UP001165678"/>
    </source>
</evidence>
<dbReference type="AlphaFoldDB" id="A0AA42CT72"/>
<dbReference type="EMBL" id="JAPIVE010000001">
    <property type="protein sequence ID" value="MCX2523327.1"/>
    <property type="molecule type" value="Genomic_DNA"/>
</dbReference>
<keyword evidence="2" id="KW-1185">Reference proteome</keyword>
<reference evidence="1" key="1">
    <citation type="submission" date="2022-11" db="EMBL/GenBank/DDBJ databases">
        <title>Larsenimonas rhizosphaerae sp. nov., isolated from a tidal mudflat.</title>
        <authorList>
            <person name="Lee S.D."/>
            <person name="Kim I.S."/>
        </authorList>
    </citation>
    <scope>NUCLEOTIDE SEQUENCE</scope>
    <source>
        <strain evidence="1">GH2-1</strain>
    </source>
</reference>
<proteinExistence type="predicted"/>
<sequence length="78" mass="8991">MKKIPFLCRIGMHHTEFLSARERRCIRCGQLEIGHCDEHGRVTRWTVVYRPLKRSLSGPVFASPRFHPVSVVQHLPAG</sequence>
<organism evidence="1 2">
    <name type="scientific">Larsenimonas rhizosphaerae</name>
    <dbReference type="NCBI Taxonomy" id="2944682"/>
    <lineage>
        <taxon>Bacteria</taxon>
        <taxon>Pseudomonadati</taxon>
        <taxon>Pseudomonadota</taxon>
        <taxon>Gammaproteobacteria</taxon>
        <taxon>Oceanospirillales</taxon>
        <taxon>Halomonadaceae</taxon>
        <taxon>Larsenimonas</taxon>
    </lineage>
</organism>
<evidence type="ECO:0000313" key="1">
    <source>
        <dbReference type="EMBL" id="MCX2523327.1"/>
    </source>
</evidence>
<dbReference type="Proteomes" id="UP001165678">
    <property type="component" value="Unassembled WGS sequence"/>
</dbReference>